<feature type="compositionally biased region" description="Low complexity" evidence="2">
    <location>
        <begin position="39"/>
        <end position="52"/>
    </location>
</feature>
<gene>
    <name evidence="3" type="ORF">DFH08DRAFT_762701</name>
</gene>
<evidence type="ECO:0000256" key="2">
    <source>
        <dbReference type="SAM" id="MobiDB-lite"/>
    </source>
</evidence>
<name>A0AAD7F4M1_9AGAR</name>
<feature type="compositionally biased region" description="Pro residues" evidence="2">
    <location>
        <begin position="420"/>
        <end position="441"/>
    </location>
</feature>
<feature type="compositionally biased region" description="Acidic residues" evidence="2">
    <location>
        <begin position="312"/>
        <end position="330"/>
    </location>
</feature>
<dbReference type="Pfam" id="PF05327">
    <property type="entry name" value="RRN3"/>
    <property type="match status" value="1"/>
</dbReference>
<sequence>MDPHSTHSQFNQRRAPKAGPMAQKYMDPQPKPALDSFPKRPSASRKASPSPAVLMRRPIATNSRVKQDEKYRKDMHLAFVNNALLQKANGTSEPFDELVNQFSTKTAPQPAQLRLWISALSHVVSRLERTHATLVQAVVAIPWTTMDGATVKVYTVFIGMLLSARPEYLSLILGKITHGFTYQSGLQALDTNTPEGSSSPLTRRVIYDRLHYLLRHLLSLIPTLSSTLQPLLVRNFPHKRQNQAAQSTYIRNLLRISTYCPELTDKILSTIVDRAIQIDVEIQVELEELEDQMEDQDVFELDPFDTVLGQENDSDSDSDSDDGSDGEGDMSDISSDGGDAAAGPETVLDMNHIQDMVKKLDAILTLLFEHFQRAHAATTSENGDDSPRAALPPELPALPPLPPLTPSLSPISSPLDLPLALPPSSPSQLPDPPSLPKPPPTSLTAQFHTLLSIFGRLVLPTFKSRYTQFLLFFYTSLAPDFADVFLGLLVERALFPGNNNNNGGSGGDGSTHTRAAAAAYIGSFVSRATFVDRAVARRVVSVLCDFLRVHLDAVEEALRIGGAMASGAGSGAQSGVWYAVAQAVFLIFCFRWRDLLEDEEDDGEAEVGGKKKWMPELGVVQRIIGSVLNPLKLCSPNVVGQFANVAQATGFAYCFTILEANKRSEYGANNAEGRVSTPGAGHAYAYATTPSITAELNTFFPFDPYRLVKSGVYIQGIYREWGSVAIDDDEEEEEDDEGEEGADVRGPTAASYSDAMSSSYGGLTIPRSQPVDRDDDGLGKSLGAMSISPVGPAFEFR</sequence>
<dbReference type="InterPro" id="IPR007991">
    <property type="entry name" value="RNA_pol_I_trans_ini_fac_RRN3"/>
</dbReference>
<dbReference type="Proteomes" id="UP001218218">
    <property type="component" value="Unassembled WGS sequence"/>
</dbReference>
<feature type="compositionally biased region" description="Low complexity" evidence="2">
    <location>
        <begin position="406"/>
        <end position="419"/>
    </location>
</feature>
<feature type="region of interest" description="Disordered" evidence="2">
    <location>
        <begin position="377"/>
        <end position="441"/>
    </location>
</feature>
<comment type="similarity">
    <text evidence="1">Belongs to the RRN3 family.</text>
</comment>
<feature type="compositionally biased region" description="Pro residues" evidence="2">
    <location>
        <begin position="393"/>
        <end position="405"/>
    </location>
</feature>
<evidence type="ECO:0000256" key="1">
    <source>
        <dbReference type="ARBA" id="ARBA00010098"/>
    </source>
</evidence>
<protein>
    <submittedName>
        <fullName evidence="3">RNA polymerase I-specific transcription initiation factor RRN3</fullName>
    </submittedName>
</protein>
<feature type="region of interest" description="Disordered" evidence="2">
    <location>
        <begin position="725"/>
        <end position="797"/>
    </location>
</feature>
<dbReference type="PANTHER" id="PTHR12790">
    <property type="entry name" value="TRANSCRIPTION INITIATION FACTOR IA RRN3"/>
    <property type="match status" value="1"/>
</dbReference>
<keyword evidence="3" id="KW-0396">Initiation factor</keyword>
<dbReference type="GO" id="GO:0005634">
    <property type="term" value="C:nucleus"/>
    <property type="evidence" value="ECO:0007669"/>
    <property type="project" value="TreeGrafter"/>
</dbReference>
<evidence type="ECO:0000313" key="3">
    <source>
        <dbReference type="EMBL" id="KAJ7368692.1"/>
    </source>
</evidence>
<dbReference type="PANTHER" id="PTHR12790:SF0">
    <property type="entry name" value="RNA POLYMERASE I-SPECIFIC TRANSCRIPTION INITIATION FACTOR RRN3-RELATED"/>
    <property type="match status" value="1"/>
</dbReference>
<dbReference type="GO" id="GO:0003743">
    <property type="term" value="F:translation initiation factor activity"/>
    <property type="evidence" value="ECO:0007669"/>
    <property type="project" value="UniProtKB-KW"/>
</dbReference>
<feature type="region of interest" description="Disordered" evidence="2">
    <location>
        <begin position="1"/>
        <end position="68"/>
    </location>
</feature>
<feature type="region of interest" description="Disordered" evidence="2">
    <location>
        <begin position="307"/>
        <end position="344"/>
    </location>
</feature>
<dbReference type="GO" id="GO:0006361">
    <property type="term" value="P:transcription initiation at RNA polymerase I promoter"/>
    <property type="evidence" value="ECO:0007669"/>
    <property type="project" value="InterPro"/>
</dbReference>
<dbReference type="GO" id="GO:0001181">
    <property type="term" value="F:RNA polymerase I general transcription initiation factor activity"/>
    <property type="evidence" value="ECO:0007669"/>
    <property type="project" value="InterPro"/>
</dbReference>
<reference evidence="3" key="1">
    <citation type="submission" date="2023-03" db="EMBL/GenBank/DDBJ databases">
        <title>Massive genome expansion in bonnet fungi (Mycena s.s.) driven by repeated elements and novel gene families across ecological guilds.</title>
        <authorList>
            <consortium name="Lawrence Berkeley National Laboratory"/>
            <person name="Harder C.B."/>
            <person name="Miyauchi S."/>
            <person name="Viragh M."/>
            <person name="Kuo A."/>
            <person name="Thoen E."/>
            <person name="Andreopoulos B."/>
            <person name="Lu D."/>
            <person name="Skrede I."/>
            <person name="Drula E."/>
            <person name="Henrissat B."/>
            <person name="Morin E."/>
            <person name="Kohler A."/>
            <person name="Barry K."/>
            <person name="LaButti K."/>
            <person name="Morin E."/>
            <person name="Salamov A."/>
            <person name="Lipzen A."/>
            <person name="Mereny Z."/>
            <person name="Hegedus B."/>
            <person name="Baldrian P."/>
            <person name="Stursova M."/>
            <person name="Weitz H."/>
            <person name="Taylor A."/>
            <person name="Grigoriev I.V."/>
            <person name="Nagy L.G."/>
            <person name="Martin F."/>
            <person name="Kauserud H."/>
        </authorList>
    </citation>
    <scope>NUCLEOTIDE SEQUENCE</scope>
    <source>
        <strain evidence="3">CBHHK002</strain>
    </source>
</reference>
<accession>A0AAD7F4M1</accession>
<comment type="caution">
    <text evidence="3">The sequence shown here is derived from an EMBL/GenBank/DDBJ whole genome shotgun (WGS) entry which is preliminary data.</text>
</comment>
<evidence type="ECO:0000313" key="4">
    <source>
        <dbReference type="Proteomes" id="UP001218218"/>
    </source>
</evidence>
<feature type="compositionally biased region" description="Acidic residues" evidence="2">
    <location>
        <begin position="726"/>
        <end position="741"/>
    </location>
</feature>
<proteinExistence type="inferred from homology"/>
<feature type="compositionally biased region" description="Low complexity" evidence="2">
    <location>
        <begin position="749"/>
        <end position="760"/>
    </location>
</feature>
<keyword evidence="4" id="KW-1185">Reference proteome</keyword>
<dbReference type="AlphaFoldDB" id="A0AAD7F4M1"/>
<organism evidence="3 4">
    <name type="scientific">Mycena albidolilacea</name>
    <dbReference type="NCBI Taxonomy" id="1033008"/>
    <lineage>
        <taxon>Eukaryota</taxon>
        <taxon>Fungi</taxon>
        <taxon>Dikarya</taxon>
        <taxon>Basidiomycota</taxon>
        <taxon>Agaricomycotina</taxon>
        <taxon>Agaricomycetes</taxon>
        <taxon>Agaricomycetidae</taxon>
        <taxon>Agaricales</taxon>
        <taxon>Marasmiineae</taxon>
        <taxon>Mycenaceae</taxon>
        <taxon>Mycena</taxon>
    </lineage>
</organism>
<dbReference type="EMBL" id="JARIHO010000001">
    <property type="protein sequence ID" value="KAJ7368692.1"/>
    <property type="molecule type" value="Genomic_DNA"/>
</dbReference>
<keyword evidence="3" id="KW-0648">Protein biosynthesis</keyword>
<dbReference type="GO" id="GO:0001042">
    <property type="term" value="F:RNA polymerase I core binding"/>
    <property type="evidence" value="ECO:0007669"/>
    <property type="project" value="TreeGrafter"/>
</dbReference>
<feature type="compositionally biased region" description="Polar residues" evidence="2">
    <location>
        <begin position="1"/>
        <end position="12"/>
    </location>
</feature>